<keyword evidence="2" id="KW-1185">Reference proteome</keyword>
<proteinExistence type="predicted"/>
<reference evidence="1 2" key="1">
    <citation type="journal article" date="2021" name="Hortic Res">
        <title>High-quality reference genome and annotation aids understanding of berry development for evergreen blueberry (Vaccinium darrowii).</title>
        <authorList>
            <person name="Yu J."/>
            <person name="Hulse-Kemp A.M."/>
            <person name="Babiker E."/>
            <person name="Staton M."/>
        </authorList>
    </citation>
    <scope>NUCLEOTIDE SEQUENCE [LARGE SCALE GENOMIC DNA]</scope>
    <source>
        <strain evidence="2">cv. NJ 8807/NJ 8810</strain>
        <tissue evidence="1">Young leaf</tissue>
    </source>
</reference>
<organism evidence="1 2">
    <name type="scientific">Vaccinium darrowii</name>
    <dbReference type="NCBI Taxonomy" id="229202"/>
    <lineage>
        <taxon>Eukaryota</taxon>
        <taxon>Viridiplantae</taxon>
        <taxon>Streptophyta</taxon>
        <taxon>Embryophyta</taxon>
        <taxon>Tracheophyta</taxon>
        <taxon>Spermatophyta</taxon>
        <taxon>Magnoliopsida</taxon>
        <taxon>eudicotyledons</taxon>
        <taxon>Gunneridae</taxon>
        <taxon>Pentapetalae</taxon>
        <taxon>asterids</taxon>
        <taxon>Ericales</taxon>
        <taxon>Ericaceae</taxon>
        <taxon>Vaccinioideae</taxon>
        <taxon>Vaccinieae</taxon>
        <taxon>Vaccinium</taxon>
    </lineage>
</organism>
<name>A0ACB7ZMM5_9ERIC</name>
<comment type="caution">
    <text evidence="1">The sequence shown here is derived from an EMBL/GenBank/DDBJ whole genome shotgun (WGS) entry which is preliminary data.</text>
</comment>
<dbReference type="EMBL" id="CM037159">
    <property type="protein sequence ID" value="KAH7867223.1"/>
    <property type="molecule type" value="Genomic_DNA"/>
</dbReference>
<dbReference type="Proteomes" id="UP000828048">
    <property type="component" value="Chromosome 9"/>
</dbReference>
<sequence>MDDGQVNRRLLPEENLEDPDGGGGSKAGDRGSSTVTAAVVFSTSVSVVGSFVYGFAAGFSSQAEAGIRSDLGLSTAAYSLFGSMLTIGGMVGAIVVGKVADLIGRRYTMWLSGAFYILGWLPIIFAQVLLI</sequence>
<evidence type="ECO:0000313" key="2">
    <source>
        <dbReference type="Proteomes" id="UP000828048"/>
    </source>
</evidence>
<protein>
    <submittedName>
        <fullName evidence="1">Uncharacterized protein</fullName>
    </submittedName>
</protein>
<gene>
    <name evidence="1" type="ORF">Vadar_030619</name>
</gene>
<accession>A0ACB7ZMM5</accession>
<evidence type="ECO:0000313" key="1">
    <source>
        <dbReference type="EMBL" id="KAH7867223.1"/>
    </source>
</evidence>